<evidence type="ECO:0000313" key="2">
    <source>
        <dbReference type="EMBL" id="BCU68942.1"/>
    </source>
</evidence>
<sequence length="52" mass="5633">MMAMLFPFAVATYAPPSSIGFEDVFGFGLAALAFAFGVIFLLLVKKKIVNIF</sequence>
<keyword evidence="3" id="KW-1185">Reference proteome</keyword>
<accession>A0A8D5ZI35</accession>
<protein>
    <submittedName>
        <fullName evidence="2">Uncharacterized protein</fullName>
    </submittedName>
</protein>
<evidence type="ECO:0000313" key="3">
    <source>
        <dbReference type="Proteomes" id="UP000825123"/>
    </source>
</evidence>
<evidence type="ECO:0000256" key="1">
    <source>
        <dbReference type="SAM" id="Phobius"/>
    </source>
</evidence>
<gene>
    <name evidence="2" type="ORF">KN1_02390</name>
</gene>
<name>A0A8D5ZI35_9CREN</name>
<organism evidence="2 3">
    <name type="scientific">Stygiolobus caldivivus</name>
    <dbReference type="NCBI Taxonomy" id="2824673"/>
    <lineage>
        <taxon>Archaea</taxon>
        <taxon>Thermoproteota</taxon>
        <taxon>Thermoprotei</taxon>
        <taxon>Sulfolobales</taxon>
        <taxon>Sulfolobaceae</taxon>
        <taxon>Stygiolobus</taxon>
    </lineage>
</organism>
<keyword evidence="1" id="KW-0812">Transmembrane</keyword>
<dbReference type="GeneID" id="66161990"/>
<proteinExistence type="predicted"/>
<dbReference type="EMBL" id="AP024597">
    <property type="protein sequence ID" value="BCU68942.1"/>
    <property type="molecule type" value="Genomic_DNA"/>
</dbReference>
<dbReference type="Proteomes" id="UP000825123">
    <property type="component" value="Chromosome"/>
</dbReference>
<keyword evidence="1" id="KW-1133">Transmembrane helix</keyword>
<dbReference type="AlphaFoldDB" id="A0A8D5ZI35"/>
<feature type="transmembrane region" description="Helical" evidence="1">
    <location>
        <begin position="26"/>
        <end position="44"/>
    </location>
</feature>
<dbReference type="KEGG" id="csty:KN1_02390"/>
<dbReference type="RefSeq" id="WP_221288922.1">
    <property type="nucleotide sequence ID" value="NZ_AP024597.1"/>
</dbReference>
<reference evidence="2 3" key="1">
    <citation type="submission" date="2021-04" db="EMBL/GenBank/DDBJ databases">
        <title>Complete genome sequence of Stygiolobus sp. KN-1.</title>
        <authorList>
            <person name="Nakamura K."/>
            <person name="Sakai H."/>
            <person name="Kurosawa N."/>
        </authorList>
    </citation>
    <scope>NUCLEOTIDE SEQUENCE [LARGE SCALE GENOMIC DNA]</scope>
    <source>
        <strain evidence="2 3">KN-1</strain>
    </source>
</reference>
<keyword evidence="1" id="KW-0472">Membrane</keyword>